<dbReference type="SMART" id="SM00082">
    <property type="entry name" value="LRRCT"/>
    <property type="match status" value="1"/>
</dbReference>
<protein>
    <recommendedName>
        <fullName evidence="3">LRRCT domain-containing protein</fullName>
    </recommendedName>
</protein>
<keyword evidence="1" id="KW-0433">Leucine-rich repeat</keyword>
<evidence type="ECO:0000313" key="4">
    <source>
        <dbReference type="EMBL" id="CAH0389808.1"/>
    </source>
</evidence>
<keyword evidence="2" id="KW-0732">Signal</keyword>
<organism evidence="4 5">
    <name type="scientific">Bemisia tabaci</name>
    <name type="common">Sweetpotato whitefly</name>
    <name type="synonym">Aleurodes tabaci</name>
    <dbReference type="NCBI Taxonomy" id="7038"/>
    <lineage>
        <taxon>Eukaryota</taxon>
        <taxon>Metazoa</taxon>
        <taxon>Ecdysozoa</taxon>
        <taxon>Arthropoda</taxon>
        <taxon>Hexapoda</taxon>
        <taxon>Insecta</taxon>
        <taxon>Pterygota</taxon>
        <taxon>Neoptera</taxon>
        <taxon>Paraneoptera</taxon>
        <taxon>Hemiptera</taxon>
        <taxon>Sternorrhyncha</taxon>
        <taxon>Aleyrodoidea</taxon>
        <taxon>Aleyrodidae</taxon>
        <taxon>Aleyrodinae</taxon>
        <taxon>Bemisia</taxon>
    </lineage>
</organism>
<dbReference type="SUPFAM" id="SSF52058">
    <property type="entry name" value="L domain-like"/>
    <property type="match status" value="1"/>
</dbReference>
<proteinExistence type="predicted"/>
<evidence type="ECO:0000313" key="5">
    <source>
        <dbReference type="Proteomes" id="UP001152759"/>
    </source>
</evidence>
<dbReference type="EMBL" id="OU963866">
    <property type="protein sequence ID" value="CAH0389808.1"/>
    <property type="molecule type" value="Genomic_DNA"/>
</dbReference>
<dbReference type="InterPro" id="IPR032675">
    <property type="entry name" value="LRR_dom_sf"/>
</dbReference>
<keyword evidence="5" id="KW-1185">Reference proteome</keyword>
<dbReference type="AlphaFoldDB" id="A0A9P0F306"/>
<name>A0A9P0F306_BEMTA</name>
<feature type="domain" description="LRRCT" evidence="3">
    <location>
        <begin position="12"/>
        <end position="79"/>
    </location>
</feature>
<gene>
    <name evidence="4" type="ORF">BEMITA_LOCUS8594</name>
</gene>
<dbReference type="Gene3D" id="3.80.10.10">
    <property type="entry name" value="Ribonuclease Inhibitor"/>
    <property type="match status" value="1"/>
</dbReference>
<dbReference type="InterPro" id="IPR000483">
    <property type="entry name" value="Cys-rich_flank_reg_C"/>
</dbReference>
<reference evidence="4" key="1">
    <citation type="submission" date="2021-12" db="EMBL/GenBank/DDBJ databases">
        <authorList>
            <person name="King R."/>
        </authorList>
    </citation>
    <scope>NUCLEOTIDE SEQUENCE</scope>
</reference>
<evidence type="ECO:0000256" key="2">
    <source>
        <dbReference type="ARBA" id="ARBA00022729"/>
    </source>
</evidence>
<accession>A0A9P0F306</accession>
<sequence>MDNGGGLVLEKNPWACDCGLVWLGHWLRRWLREALQIHTVSLETAQQLQEMVRRATCLDPRTNQRTPLIELYPHRLSCHASALSRGGSSAWRSHFLVETLSTVLVVLLSRFWWAVS</sequence>
<dbReference type="Proteomes" id="UP001152759">
    <property type="component" value="Chromosome 5"/>
</dbReference>
<evidence type="ECO:0000256" key="1">
    <source>
        <dbReference type="ARBA" id="ARBA00022614"/>
    </source>
</evidence>
<evidence type="ECO:0000259" key="3">
    <source>
        <dbReference type="SMART" id="SM00082"/>
    </source>
</evidence>